<evidence type="ECO:0000256" key="1">
    <source>
        <dbReference type="ARBA" id="ARBA00022898"/>
    </source>
</evidence>
<sequence>MSQEVPFGHALTRHFMLDENYVSVNNASCGVVCVPAFQQHIRLLEESEKVQDLQTRYRLPKLAEQTLNQIAELLDTSPSNLAFCFSATQAISSILLTFPWTPNDRILTLNLAYPTCQFAVDFVRDRHGIQVDTIDIDLAYNRLELLSQIESYLEKNKPRVFVFDFVTSMPVVQLPCKEIVQICKKYNVISVIDAAHGIGLCPLSLSSLDPDFLYTNAHKWLNAPSGTTILYVSEKYHDSIEALPISYGYHIRKENSPPADALNVRFLYASSTDLPKYIAIKDAIAFRKSIGGEHKIQSYNYQIAIKGAKIIAEALGTSYFALAPPIAMVNVEIPLRCIPSSSFLEEFWQKKNTFLRFVKYHGKIYTRIAGAPFLEESDFLYTVDVLKELCQFSHES</sequence>
<name>S9Q4V3_SCHOY</name>
<keyword evidence="1" id="KW-0663">Pyridoxal phosphate</keyword>
<dbReference type="PANTHER" id="PTHR43092:SF2">
    <property type="entry name" value="HERCYNYLCYSTEINE SULFOXIDE LYASE"/>
    <property type="match status" value="1"/>
</dbReference>
<dbReference type="RefSeq" id="XP_013016494.1">
    <property type="nucleotide sequence ID" value="XM_013161040.1"/>
</dbReference>
<dbReference type="OrthoDB" id="5978656at2759"/>
<evidence type="ECO:0000313" key="3">
    <source>
        <dbReference type="EMBL" id="EPX75072.1"/>
    </source>
</evidence>
<evidence type="ECO:0000259" key="2">
    <source>
        <dbReference type="Pfam" id="PF00266"/>
    </source>
</evidence>
<dbReference type="InterPro" id="IPR015422">
    <property type="entry name" value="PyrdxlP-dep_Trfase_small"/>
</dbReference>
<reference evidence="3 4" key="1">
    <citation type="journal article" date="2011" name="Science">
        <title>Comparative functional genomics of the fission yeasts.</title>
        <authorList>
            <person name="Rhind N."/>
            <person name="Chen Z."/>
            <person name="Yassour M."/>
            <person name="Thompson D.A."/>
            <person name="Haas B.J."/>
            <person name="Habib N."/>
            <person name="Wapinski I."/>
            <person name="Roy S."/>
            <person name="Lin M.F."/>
            <person name="Heiman D.I."/>
            <person name="Young S.K."/>
            <person name="Furuya K."/>
            <person name="Guo Y."/>
            <person name="Pidoux A."/>
            <person name="Chen H.M."/>
            <person name="Robbertse B."/>
            <person name="Goldberg J.M."/>
            <person name="Aoki K."/>
            <person name="Bayne E.H."/>
            <person name="Berlin A.M."/>
            <person name="Desjardins C.A."/>
            <person name="Dobbs E."/>
            <person name="Dukaj L."/>
            <person name="Fan L."/>
            <person name="FitzGerald M.G."/>
            <person name="French C."/>
            <person name="Gujja S."/>
            <person name="Hansen K."/>
            <person name="Keifenheim D."/>
            <person name="Levin J.Z."/>
            <person name="Mosher R.A."/>
            <person name="Mueller C.A."/>
            <person name="Pfiffner J."/>
            <person name="Priest M."/>
            <person name="Russ C."/>
            <person name="Smialowska A."/>
            <person name="Swoboda P."/>
            <person name="Sykes S.M."/>
            <person name="Vaughn M."/>
            <person name="Vengrova S."/>
            <person name="Yoder R."/>
            <person name="Zeng Q."/>
            <person name="Allshire R."/>
            <person name="Baulcombe D."/>
            <person name="Birren B.W."/>
            <person name="Brown W."/>
            <person name="Ekwall K."/>
            <person name="Kellis M."/>
            <person name="Leatherwood J."/>
            <person name="Levin H."/>
            <person name="Margalit H."/>
            <person name="Martienssen R."/>
            <person name="Nieduszynski C.A."/>
            <person name="Spatafora J.W."/>
            <person name="Friedman N."/>
            <person name="Dalgaard J.Z."/>
            <person name="Baumann P."/>
            <person name="Niki H."/>
            <person name="Regev A."/>
            <person name="Nusbaum C."/>
        </authorList>
    </citation>
    <scope>NUCLEOTIDE SEQUENCE [LARGE SCALE GENOMIC DNA]</scope>
    <source>
        <strain evidence="4">yFS286</strain>
    </source>
</reference>
<keyword evidence="3" id="KW-0032">Aminotransferase</keyword>
<gene>
    <name evidence="3" type="ORF">SOCG_02548</name>
</gene>
<dbReference type="GeneID" id="25031524"/>
<feature type="domain" description="Aminotransferase class V" evidence="2">
    <location>
        <begin position="60"/>
        <end position="313"/>
    </location>
</feature>
<accession>S9Q4V3</accession>
<dbReference type="InterPro" id="IPR015421">
    <property type="entry name" value="PyrdxlP-dep_Trfase_major"/>
</dbReference>
<dbReference type="EMBL" id="KE503206">
    <property type="protein sequence ID" value="EPX75072.1"/>
    <property type="molecule type" value="Genomic_DNA"/>
</dbReference>
<dbReference type="GO" id="GO:0008483">
    <property type="term" value="F:transaminase activity"/>
    <property type="evidence" value="ECO:0007669"/>
    <property type="project" value="UniProtKB-KW"/>
</dbReference>
<proteinExistence type="predicted"/>
<dbReference type="HOGENOM" id="CLU_003433_3_0_1"/>
<dbReference type="Gene3D" id="3.90.1150.10">
    <property type="entry name" value="Aspartate Aminotransferase, domain 1"/>
    <property type="match status" value="1"/>
</dbReference>
<dbReference type="Proteomes" id="UP000016088">
    <property type="component" value="Unassembled WGS sequence"/>
</dbReference>
<protein>
    <submittedName>
        <fullName evidence="3">Aminotransferase</fullName>
    </submittedName>
</protein>
<dbReference type="InterPro" id="IPR015424">
    <property type="entry name" value="PyrdxlP-dep_Trfase"/>
</dbReference>
<dbReference type="InterPro" id="IPR000192">
    <property type="entry name" value="Aminotrans_V_dom"/>
</dbReference>
<keyword evidence="3" id="KW-0808">Transferase</keyword>
<dbReference type="VEuPathDB" id="FungiDB:SOCG_02548"/>
<evidence type="ECO:0000313" key="4">
    <source>
        <dbReference type="Proteomes" id="UP000016088"/>
    </source>
</evidence>
<dbReference type="AlphaFoldDB" id="S9Q4V3"/>
<dbReference type="Pfam" id="PF00266">
    <property type="entry name" value="Aminotran_5"/>
    <property type="match status" value="1"/>
</dbReference>
<dbReference type="Gene3D" id="3.40.640.10">
    <property type="entry name" value="Type I PLP-dependent aspartate aminotransferase-like (Major domain)"/>
    <property type="match status" value="1"/>
</dbReference>
<dbReference type="GO" id="GO:1990411">
    <property type="term" value="F:hercynylcysteine sulfoxide lyase activity (ergothioneine-forming)"/>
    <property type="evidence" value="ECO:0007669"/>
    <property type="project" value="EnsemblFungi"/>
</dbReference>
<organism evidence="3 4">
    <name type="scientific">Schizosaccharomyces octosporus (strain yFS286)</name>
    <name type="common">Fission yeast</name>
    <name type="synonym">Octosporomyces octosporus</name>
    <dbReference type="NCBI Taxonomy" id="483514"/>
    <lineage>
        <taxon>Eukaryota</taxon>
        <taxon>Fungi</taxon>
        <taxon>Dikarya</taxon>
        <taxon>Ascomycota</taxon>
        <taxon>Taphrinomycotina</taxon>
        <taxon>Schizosaccharomycetes</taxon>
        <taxon>Schizosaccharomycetales</taxon>
        <taxon>Schizosaccharomycetaceae</taxon>
        <taxon>Schizosaccharomyces</taxon>
    </lineage>
</organism>
<dbReference type="GO" id="GO:1903257">
    <property type="term" value="P:selenoneine biosynthetic process"/>
    <property type="evidence" value="ECO:0007669"/>
    <property type="project" value="EnsemblFungi"/>
</dbReference>
<dbReference type="OMA" id="KELVQMC"/>
<keyword evidence="4" id="KW-1185">Reference proteome</keyword>
<dbReference type="SUPFAM" id="SSF53383">
    <property type="entry name" value="PLP-dependent transferases"/>
    <property type="match status" value="1"/>
</dbReference>
<dbReference type="eggNOG" id="KOG1549">
    <property type="taxonomic scope" value="Eukaryota"/>
</dbReference>
<dbReference type="PANTHER" id="PTHR43092">
    <property type="entry name" value="L-CYSTEINE DESULFHYDRASE"/>
    <property type="match status" value="1"/>
</dbReference>